<keyword evidence="1" id="KW-1133">Transmembrane helix</keyword>
<evidence type="ECO:0000313" key="2">
    <source>
        <dbReference type="EMBL" id="MEN5380611.1"/>
    </source>
</evidence>
<gene>
    <name evidence="2" type="ORF">ABE541_25345</name>
</gene>
<organism evidence="2 3">
    <name type="scientific">Sphingobacterium kitahiroshimense</name>
    <dbReference type="NCBI Taxonomy" id="470446"/>
    <lineage>
        <taxon>Bacteria</taxon>
        <taxon>Pseudomonadati</taxon>
        <taxon>Bacteroidota</taxon>
        <taxon>Sphingobacteriia</taxon>
        <taxon>Sphingobacteriales</taxon>
        <taxon>Sphingobacteriaceae</taxon>
        <taxon>Sphingobacterium</taxon>
    </lineage>
</organism>
<accession>A0ABV0C0Y6</accession>
<dbReference type="RefSeq" id="WP_346583495.1">
    <property type="nucleotide sequence ID" value="NZ_JBDJNQ010000021.1"/>
</dbReference>
<keyword evidence="1" id="KW-0812">Transmembrane</keyword>
<keyword evidence="3" id="KW-1185">Reference proteome</keyword>
<name>A0ABV0C0Y6_9SPHI</name>
<reference evidence="2 3" key="1">
    <citation type="submission" date="2024-04" db="EMBL/GenBank/DDBJ databases">
        <title>WGS of bacteria from Torrens River.</title>
        <authorList>
            <person name="Wyrsch E.R."/>
            <person name="Drigo B."/>
        </authorList>
    </citation>
    <scope>NUCLEOTIDE SEQUENCE [LARGE SCALE GENOMIC DNA]</scope>
    <source>
        <strain evidence="2 3">TWI391</strain>
    </source>
</reference>
<comment type="caution">
    <text evidence="2">The sequence shown here is derived from an EMBL/GenBank/DDBJ whole genome shotgun (WGS) entry which is preliminary data.</text>
</comment>
<proteinExistence type="predicted"/>
<keyword evidence="1" id="KW-0472">Membrane</keyword>
<evidence type="ECO:0000313" key="3">
    <source>
        <dbReference type="Proteomes" id="UP001409291"/>
    </source>
</evidence>
<evidence type="ECO:0000256" key="1">
    <source>
        <dbReference type="SAM" id="Phobius"/>
    </source>
</evidence>
<dbReference type="Proteomes" id="UP001409291">
    <property type="component" value="Unassembled WGS sequence"/>
</dbReference>
<feature type="transmembrane region" description="Helical" evidence="1">
    <location>
        <begin position="137"/>
        <end position="156"/>
    </location>
</feature>
<dbReference type="EMBL" id="JBDJNQ010000021">
    <property type="protein sequence ID" value="MEN5380611.1"/>
    <property type="molecule type" value="Genomic_DNA"/>
</dbReference>
<protein>
    <submittedName>
        <fullName evidence="2">Uncharacterized protein</fullName>
    </submittedName>
</protein>
<sequence length="437" mass="50143">MSKNNFGQDKIGNDFRLLELCCQEVASKFGKTKSELWKNSDYVQLSAQLRRETKVVISENTLKRIFGKLKTTERYYPQKATRDALAVFVGFRDWQEFEKVQNAKETFEPLEVADNRIAPETKTNEISPSKKTGVNRLFIFACLIALLLLTAVWTWWPRSEKKTAIYLKCLNPEGHTPHSAIFKLIPKDDEHICLSDYEIEFKDGKRGRTRFSDSTLTHYYELPGVYFPILYYKNRIIDTARVFLATDGWEATAQIQWDTTRVYPILLPKSINRQIPPDLGIRQILTAGVDTVRTFFTHYANMQPTAISGDNMMLEAFITTSKERPGVRCSQVDITLYGEKDRHELSLMKPECTAWSSYKFSEKYKSGKSEDLRALGHNLSNGGHIKLTIINKVVTLYIEGQKVFQTHYENSIGNILGANLMFSGIGKFSNFKMESLP</sequence>